<dbReference type="InterPro" id="IPR001647">
    <property type="entry name" value="HTH_TetR"/>
</dbReference>
<protein>
    <recommendedName>
        <fullName evidence="5">HTH tetR-type domain-containing protein</fullName>
    </recommendedName>
</protein>
<gene>
    <name evidence="6" type="ORF">KALB_1207</name>
</gene>
<reference evidence="6 7" key="1">
    <citation type="journal article" date="2014" name="BMC Genomics">
        <title>Complete genome sequence of producer of the glycopeptide antibiotic Aculeximycin Kutzneria albida DSM 43870T, a representative of minor genus of Pseudonocardiaceae.</title>
        <authorList>
            <person name="Rebets Y."/>
            <person name="Tokovenko B."/>
            <person name="Lushchyk I."/>
            <person name="Ruckert C."/>
            <person name="Zaburannyi N."/>
            <person name="Bechthold A."/>
            <person name="Kalinowski J."/>
            <person name="Luzhetskyy A."/>
        </authorList>
    </citation>
    <scope>NUCLEOTIDE SEQUENCE [LARGE SCALE GENOMIC DNA]</scope>
    <source>
        <strain evidence="6">DSM 43870</strain>
    </source>
</reference>
<keyword evidence="3" id="KW-0804">Transcription</keyword>
<dbReference type="eggNOG" id="COG1309">
    <property type="taxonomic scope" value="Bacteria"/>
</dbReference>
<proteinExistence type="predicted"/>
<evidence type="ECO:0000256" key="2">
    <source>
        <dbReference type="ARBA" id="ARBA00023125"/>
    </source>
</evidence>
<evidence type="ECO:0000256" key="4">
    <source>
        <dbReference type="PROSITE-ProRule" id="PRU00335"/>
    </source>
</evidence>
<dbReference type="SUPFAM" id="SSF46689">
    <property type="entry name" value="Homeodomain-like"/>
    <property type="match status" value="1"/>
</dbReference>
<keyword evidence="7" id="KW-1185">Reference proteome</keyword>
<dbReference type="InterPro" id="IPR036271">
    <property type="entry name" value="Tet_transcr_reg_TetR-rel_C_sf"/>
</dbReference>
<accession>W5W1B2</accession>
<dbReference type="PROSITE" id="PS50977">
    <property type="entry name" value="HTH_TETR_2"/>
    <property type="match status" value="1"/>
</dbReference>
<dbReference type="GO" id="GO:0003700">
    <property type="term" value="F:DNA-binding transcription factor activity"/>
    <property type="evidence" value="ECO:0007669"/>
    <property type="project" value="TreeGrafter"/>
</dbReference>
<dbReference type="EMBL" id="CP007155">
    <property type="protein sequence ID" value="AHH94580.1"/>
    <property type="molecule type" value="Genomic_DNA"/>
</dbReference>
<dbReference type="InterPro" id="IPR009057">
    <property type="entry name" value="Homeodomain-like_sf"/>
</dbReference>
<evidence type="ECO:0000313" key="6">
    <source>
        <dbReference type="EMBL" id="AHH94580.1"/>
    </source>
</evidence>
<dbReference type="AlphaFoldDB" id="W5W1B2"/>
<dbReference type="PATRIC" id="fig|1449976.3.peg.1209"/>
<evidence type="ECO:0000259" key="5">
    <source>
        <dbReference type="PROSITE" id="PS50977"/>
    </source>
</evidence>
<dbReference type="PRINTS" id="PR00455">
    <property type="entry name" value="HTHTETR"/>
</dbReference>
<organism evidence="6 7">
    <name type="scientific">Kutzneria albida DSM 43870</name>
    <dbReference type="NCBI Taxonomy" id="1449976"/>
    <lineage>
        <taxon>Bacteria</taxon>
        <taxon>Bacillati</taxon>
        <taxon>Actinomycetota</taxon>
        <taxon>Actinomycetes</taxon>
        <taxon>Pseudonocardiales</taxon>
        <taxon>Pseudonocardiaceae</taxon>
        <taxon>Kutzneria</taxon>
    </lineage>
</organism>
<evidence type="ECO:0000256" key="1">
    <source>
        <dbReference type="ARBA" id="ARBA00023015"/>
    </source>
</evidence>
<dbReference type="STRING" id="1449976.KALB_1207"/>
<sequence>MSAMPRLTREESKARTRAALVETARGLFLAEGYHQTSLERVAEAAGFSKGAVYSNFRNKEELCLAVLDQIQRREYAELLDALAPPGDFESKLAALQVWAERVLGSPSWTVLGVAAIAAAHLSDQLRAQLARRDAAFCHVVTELLRAQEAAGAITLALPAEDLAPILLAVGTGLGLQRSVNPDAKPSLLTDAARAFVRPAMS</sequence>
<dbReference type="Pfam" id="PF00440">
    <property type="entry name" value="TetR_N"/>
    <property type="match status" value="1"/>
</dbReference>
<evidence type="ECO:0000256" key="3">
    <source>
        <dbReference type="ARBA" id="ARBA00023163"/>
    </source>
</evidence>
<dbReference type="KEGG" id="kal:KALB_1207"/>
<feature type="domain" description="HTH tetR-type" evidence="5">
    <location>
        <begin position="14"/>
        <end position="74"/>
    </location>
</feature>
<dbReference type="Gene3D" id="1.10.357.10">
    <property type="entry name" value="Tetracycline Repressor, domain 2"/>
    <property type="match status" value="1"/>
</dbReference>
<keyword evidence="2 4" id="KW-0238">DNA-binding</keyword>
<dbReference type="SUPFAM" id="SSF48498">
    <property type="entry name" value="Tetracyclin repressor-like, C-terminal domain"/>
    <property type="match status" value="1"/>
</dbReference>
<dbReference type="PANTHER" id="PTHR30055">
    <property type="entry name" value="HTH-TYPE TRANSCRIPTIONAL REGULATOR RUTR"/>
    <property type="match status" value="1"/>
</dbReference>
<dbReference type="HOGENOM" id="CLU_069356_15_11_11"/>
<dbReference type="Proteomes" id="UP000019225">
    <property type="component" value="Chromosome"/>
</dbReference>
<dbReference type="PANTHER" id="PTHR30055:SF234">
    <property type="entry name" value="HTH-TYPE TRANSCRIPTIONAL REGULATOR BETI"/>
    <property type="match status" value="1"/>
</dbReference>
<keyword evidence="1" id="KW-0805">Transcription regulation</keyword>
<name>W5W1B2_9PSEU</name>
<evidence type="ECO:0000313" key="7">
    <source>
        <dbReference type="Proteomes" id="UP000019225"/>
    </source>
</evidence>
<feature type="DNA-binding region" description="H-T-H motif" evidence="4">
    <location>
        <begin position="37"/>
        <end position="56"/>
    </location>
</feature>
<dbReference type="GO" id="GO:0000976">
    <property type="term" value="F:transcription cis-regulatory region binding"/>
    <property type="evidence" value="ECO:0007669"/>
    <property type="project" value="TreeGrafter"/>
</dbReference>
<dbReference type="InterPro" id="IPR050109">
    <property type="entry name" value="HTH-type_TetR-like_transc_reg"/>
</dbReference>